<feature type="domain" description="Streptomycin biosynthesis protein StrF" evidence="1">
    <location>
        <begin position="47"/>
        <end position="252"/>
    </location>
</feature>
<reference evidence="2 3" key="1">
    <citation type="submission" date="2018-10" db="EMBL/GenBank/DDBJ databases">
        <authorList>
            <person name="Grouzdev D.S."/>
            <person name="Krutkina M.S."/>
            <person name="Tourova T.P."/>
            <person name="Nazina T.N."/>
        </authorList>
    </citation>
    <scope>NUCLEOTIDE SEQUENCE [LARGE SCALE GENOMIC DNA]</scope>
    <source>
        <strain evidence="2 3">435</strain>
    </source>
</reference>
<protein>
    <recommendedName>
        <fullName evidence="1">Streptomycin biosynthesis protein StrF domain-containing protein</fullName>
    </recommendedName>
</protein>
<sequence length="262" mass="29979">MSIFAAGFATMTGSCIPSVFRFEGGPFSPAGHNKHILDGGSRVEHFAFIICSQDDARYRRCLQYLQALERPDVQMEVLRVASRHSIAAAYNRAMERSAATYKVYLHDDVFILNRHFCRDVLKIFRADPSIGLIGMCGCKKIPPGGMWWEGKSYGKVSHGDPPRVLLFNQPAGLYEVVQAVDGLLMVTRYDVPWREDIIDGFHFYDLSQCLEFARRGYRVVVPRQEEPWCYHRSPGRIDAEYERLRQVFLREYAEELSGNQVG</sequence>
<dbReference type="InterPro" id="IPR029044">
    <property type="entry name" value="Nucleotide-diphossugar_trans"/>
</dbReference>
<dbReference type="SUPFAM" id="SSF53448">
    <property type="entry name" value="Nucleotide-diphospho-sugar transferases"/>
    <property type="match status" value="1"/>
</dbReference>
<proteinExistence type="predicted"/>
<gene>
    <name evidence="2" type="ORF">D7024_00260</name>
</gene>
<name>A0A494WTZ8_9FIRM</name>
<dbReference type="EMBL" id="RBWE01000001">
    <property type="protein sequence ID" value="RKO65552.1"/>
    <property type="molecule type" value="Genomic_DNA"/>
</dbReference>
<organism evidence="2 3">
    <name type="scientific">Desulfofundulus salinus</name>
    <dbReference type="NCBI Taxonomy" id="2419843"/>
    <lineage>
        <taxon>Bacteria</taxon>
        <taxon>Bacillati</taxon>
        <taxon>Bacillota</taxon>
        <taxon>Clostridia</taxon>
        <taxon>Eubacteriales</taxon>
        <taxon>Peptococcaceae</taxon>
        <taxon>Desulfofundulus</taxon>
    </lineage>
</organism>
<evidence type="ECO:0000313" key="3">
    <source>
        <dbReference type="Proteomes" id="UP000271256"/>
    </source>
</evidence>
<keyword evidence="3" id="KW-1185">Reference proteome</keyword>
<evidence type="ECO:0000259" key="1">
    <source>
        <dbReference type="Pfam" id="PF13712"/>
    </source>
</evidence>
<dbReference type="AlphaFoldDB" id="A0A494WTZ8"/>
<dbReference type="OrthoDB" id="176403at2"/>
<comment type="caution">
    <text evidence="2">The sequence shown here is derived from an EMBL/GenBank/DDBJ whole genome shotgun (WGS) entry which is preliminary data.</text>
</comment>
<dbReference type="InterPro" id="IPR059123">
    <property type="entry name" value="StrF_dom"/>
</dbReference>
<dbReference type="Proteomes" id="UP000271256">
    <property type="component" value="Unassembled WGS sequence"/>
</dbReference>
<dbReference type="Gene3D" id="3.90.550.10">
    <property type="entry name" value="Spore Coat Polysaccharide Biosynthesis Protein SpsA, Chain A"/>
    <property type="match status" value="1"/>
</dbReference>
<accession>A0A494WTZ8</accession>
<evidence type="ECO:0000313" key="2">
    <source>
        <dbReference type="EMBL" id="RKO65552.1"/>
    </source>
</evidence>
<dbReference type="Pfam" id="PF13712">
    <property type="entry name" value="Glyco_tranf_2_5"/>
    <property type="match status" value="1"/>
</dbReference>